<evidence type="ECO:0000313" key="1">
    <source>
        <dbReference type="EMBL" id="OGC50039.1"/>
    </source>
</evidence>
<reference evidence="1 2" key="1">
    <citation type="journal article" date="2016" name="Nat. Commun.">
        <title>Thousands of microbial genomes shed light on interconnected biogeochemical processes in an aquifer system.</title>
        <authorList>
            <person name="Anantharaman K."/>
            <person name="Brown C.T."/>
            <person name="Hug L.A."/>
            <person name="Sharon I."/>
            <person name="Castelle C.J."/>
            <person name="Probst A.J."/>
            <person name="Thomas B.C."/>
            <person name="Singh A."/>
            <person name="Wilkins M.J."/>
            <person name="Karaoz U."/>
            <person name="Brodie E.L."/>
            <person name="Williams K.H."/>
            <person name="Hubbard S.S."/>
            <person name="Banfield J.F."/>
        </authorList>
    </citation>
    <scope>NUCLEOTIDE SEQUENCE [LARGE SCALE GENOMIC DNA]</scope>
</reference>
<dbReference type="AlphaFoldDB" id="A0A1F4UYL7"/>
<comment type="caution">
    <text evidence="1">The sequence shown here is derived from an EMBL/GenBank/DDBJ whole genome shotgun (WGS) entry which is preliminary data.</text>
</comment>
<sequence>MIIDFRNNESLDSAINKPEINTKLTIGFQEKYYTQIHPFISRIGGRAVIQDLTPHAVRTKYFVYPVWDDRSKEENRFKLKYVDSIFLRSVEVYRVYARQ</sequence>
<dbReference type="STRING" id="1802610.A2W32_03340"/>
<dbReference type="Proteomes" id="UP000177371">
    <property type="component" value="Unassembled WGS sequence"/>
</dbReference>
<organism evidence="1 2">
    <name type="scientific">candidate division WWE3 bacterium RBG_16_37_10</name>
    <dbReference type="NCBI Taxonomy" id="1802610"/>
    <lineage>
        <taxon>Bacteria</taxon>
        <taxon>Katanobacteria</taxon>
    </lineage>
</organism>
<gene>
    <name evidence="1" type="ORF">A2W32_03340</name>
</gene>
<proteinExistence type="predicted"/>
<evidence type="ECO:0000313" key="2">
    <source>
        <dbReference type="Proteomes" id="UP000177371"/>
    </source>
</evidence>
<dbReference type="EMBL" id="MEUT01000041">
    <property type="protein sequence ID" value="OGC50039.1"/>
    <property type="molecule type" value="Genomic_DNA"/>
</dbReference>
<name>A0A1F4UYL7_UNCKA</name>
<accession>A0A1F4UYL7</accession>
<protein>
    <submittedName>
        <fullName evidence="1">Uncharacterized protein</fullName>
    </submittedName>
</protein>